<sequence>MANEKVALSQDEVDKLLGLVSSAAPEQKVEKKEYKVDSFLSEQQLSELREVCKNVYKYFKLSLRKKFGEPKIRKLTITSLDHQNINDFFDSVTDNDFIYEAKFGRAKAYIKLDSFLFGALSGMKIDTKHKINVFQSEVLKEFVACFLVEGFARQLDKAHKIAVTSLFEKNKNSFRKGKTGVCVSINWNENLHSFGIEKVFLSKELIEAMRAVS</sequence>
<evidence type="ECO:0000313" key="1">
    <source>
        <dbReference type="EMBL" id="MBB5226394.1"/>
    </source>
</evidence>
<comment type="caution">
    <text evidence="1">The sequence shown here is derived from an EMBL/GenBank/DDBJ whole genome shotgun (WGS) entry which is preliminary data.</text>
</comment>
<organism evidence="1 2">
    <name type="scientific">Treponema ruminis</name>
    <dbReference type="NCBI Taxonomy" id="744515"/>
    <lineage>
        <taxon>Bacteria</taxon>
        <taxon>Pseudomonadati</taxon>
        <taxon>Spirochaetota</taxon>
        <taxon>Spirochaetia</taxon>
        <taxon>Spirochaetales</taxon>
        <taxon>Treponemataceae</taxon>
        <taxon>Treponema</taxon>
    </lineage>
</organism>
<gene>
    <name evidence="1" type="ORF">HNP76_001767</name>
</gene>
<accession>A0A7W8G9V8</accession>
<protein>
    <submittedName>
        <fullName evidence="1">Uncharacterized protein</fullName>
    </submittedName>
</protein>
<reference evidence="1 2" key="1">
    <citation type="submission" date="2020-08" db="EMBL/GenBank/DDBJ databases">
        <title>Genomic Encyclopedia of Type Strains, Phase IV (KMG-IV): sequencing the most valuable type-strain genomes for metagenomic binning, comparative biology and taxonomic classification.</title>
        <authorList>
            <person name="Goeker M."/>
        </authorList>
    </citation>
    <scope>NUCLEOTIDE SEQUENCE [LARGE SCALE GENOMIC DNA]</scope>
    <source>
        <strain evidence="1 2">DSM 103462</strain>
    </source>
</reference>
<dbReference type="RefSeq" id="WP_184659613.1">
    <property type="nucleotide sequence ID" value="NZ_CP031518.1"/>
</dbReference>
<proteinExistence type="predicted"/>
<name>A0A7W8G9V8_9SPIR</name>
<dbReference type="Proteomes" id="UP000518887">
    <property type="component" value="Unassembled WGS sequence"/>
</dbReference>
<dbReference type="AlphaFoldDB" id="A0A7W8G9V8"/>
<keyword evidence="2" id="KW-1185">Reference proteome</keyword>
<dbReference type="EMBL" id="JACHFQ010000005">
    <property type="protein sequence ID" value="MBB5226394.1"/>
    <property type="molecule type" value="Genomic_DNA"/>
</dbReference>
<evidence type="ECO:0000313" key="2">
    <source>
        <dbReference type="Proteomes" id="UP000518887"/>
    </source>
</evidence>